<name>X1SIG2_9ZZZZ</name>
<organism evidence="1">
    <name type="scientific">marine sediment metagenome</name>
    <dbReference type="NCBI Taxonomy" id="412755"/>
    <lineage>
        <taxon>unclassified sequences</taxon>
        <taxon>metagenomes</taxon>
        <taxon>ecological metagenomes</taxon>
    </lineage>
</organism>
<dbReference type="AlphaFoldDB" id="X1SIG2"/>
<feature type="non-terminal residue" evidence="1">
    <location>
        <position position="1"/>
    </location>
</feature>
<evidence type="ECO:0000313" key="1">
    <source>
        <dbReference type="EMBL" id="GAI75195.1"/>
    </source>
</evidence>
<sequence>IPLYQAADKILIEEAAIMPITYFRFHILVKPWVKIPAGLNGSWIQHKDIIIEPH</sequence>
<proteinExistence type="predicted"/>
<comment type="caution">
    <text evidence="1">The sequence shown here is derived from an EMBL/GenBank/DDBJ whole genome shotgun (WGS) entry which is preliminary data.</text>
</comment>
<accession>X1SIG2</accession>
<reference evidence="1" key="1">
    <citation type="journal article" date="2014" name="Front. Microbiol.">
        <title>High frequency of phylogenetically diverse reductive dehalogenase-homologous genes in deep subseafloor sedimentary metagenomes.</title>
        <authorList>
            <person name="Kawai M."/>
            <person name="Futagami T."/>
            <person name="Toyoda A."/>
            <person name="Takaki Y."/>
            <person name="Nishi S."/>
            <person name="Hori S."/>
            <person name="Arai W."/>
            <person name="Tsubouchi T."/>
            <person name="Morono Y."/>
            <person name="Uchiyama I."/>
            <person name="Ito T."/>
            <person name="Fujiyama A."/>
            <person name="Inagaki F."/>
            <person name="Takami H."/>
        </authorList>
    </citation>
    <scope>NUCLEOTIDE SEQUENCE</scope>
    <source>
        <strain evidence="1">Expedition CK06-06</strain>
    </source>
</reference>
<protein>
    <submittedName>
        <fullName evidence="1">Uncharacterized protein</fullName>
    </submittedName>
</protein>
<gene>
    <name evidence="1" type="ORF">S12H4_20412</name>
</gene>
<dbReference type="EMBL" id="BARW01010352">
    <property type="protein sequence ID" value="GAI75195.1"/>
    <property type="molecule type" value="Genomic_DNA"/>
</dbReference>